<feature type="transmembrane region" description="Helical" evidence="1">
    <location>
        <begin position="38"/>
        <end position="61"/>
    </location>
</feature>
<keyword evidence="1" id="KW-0472">Membrane</keyword>
<organism evidence="2">
    <name type="scientific">marine sediment metagenome</name>
    <dbReference type="NCBI Taxonomy" id="412755"/>
    <lineage>
        <taxon>unclassified sequences</taxon>
        <taxon>metagenomes</taxon>
        <taxon>ecological metagenomes</taxon>
    </lineage>
</organism>
<comment type="caution">
    <text evidence="2">The sequence shown here is derived from an EMBL/GenBank/DDBJ whole genome shotgun (WGS) entry which is preliminary data.</text>
</comment>
<reference evidence="2" key="1">
    <citation type="journal article" date="2015" name="Nature">
        <title>Complex archaea that bridge the gap between prokaryotes and eukaryotes.</title>
        <authorList>
            <person name="Spang A."/>
            <person name="Saw J.H."/>
            <person name="Jorgensen S.L."/>
            <person name="Zaremba-Niedzwiedzka K."/>
            <person name="Martijn J."/>
            <person name="Lind A.E."/>
            <person name="van Eijk R."/>
            <person name="Schleper C."/>
            <person name="Guy L."/>
            <person name="Ettema T.J."/>
        </authorList>
    </citation>
    <scope>NUCLEOTIDE SEQUENCE</scope>
</reference>
<feature type="transmembrane region" description="Helical" evidence="1">
    <location>
        <begin position="119"/>
        <end position="137"/>
    </location>
</feature>
<feature type="transmembrane region" description="Helical" evidence="1">
    <location>
        <begin position="67"/>
        <end position="88"/>
    </location>
</feature>
<keyword evidence="1" id="KW-0812">Transmembrane</keyword>
<gene>
    <name evidence="2" type="ORF">LCGC14_1322960</name>
</gene>
<name>A0A0F9KIZ0_9ZZZZ</name>
<sequence>MTLLSTFLFSLHLYFPGVHFYGIGFIMNIPTFFTSGDILVIIMATVFILFLLSGIFILIGIKSRSLAIIGSILAIVAGVYFILVFYMGIIEIDQFAFMFLNFSLIEGIIPFNIPIGTISIAPSLILAGGLLGLIGGINRSGW</sequence>
<feature type="transmembrane region" description="Helical" evidence="1">
    <location>
        <begin position="6"/>
        <end position="26"/>
    </location>
</feature>
<evidence type="ECO:0000313" key="2">
    <source>
        <dbReference type="EMBL" id="KKM82104.1"/>
    </source>
</evidence>
<accession>A0A0F9KIZ0</accession>
<evidence type="ECO:0000256" key="1">
    <source>
        <dbReference type="SAM" id="Phobius"/>
    </source>
</evidence>
<dbReference type="EMBL" id="LAZR01007914">
    <property type="protein sequence ID" value="KKM82104.1"/>
    <property type="molecule type" value="Genomic_DNA"/>
</dbReference>
<keyword evidence="1" id="KW-1133">Transmembrane helix</keyword>
<dbReference type="AlphaFoldDB" id="A0A0F9KIZ0"/>
<proteinExistence type="predicted"/>
<protein>
    <submittedName>
        <fullName evidence="2">Uncharacterized protein</fullName>
    </submittedName>
</protein>